<dbReference type="GO" id="GO:0140663">
    <property type="term" value="F:ATP-dependent FeS chaperone activity"/>
    <property type="evidence" value="ECO:0007669"/>
    <property type="project" value="InterPro"/>
</dbReference>
<dbReference type="GO" id="GO:0046872">
    <property type="term" value="F:metal ion binding"/>
    <property type="evidence" value="ECO:0007669"/>
    <property type="project" value="UniProtKB-KW"/>
</dbReference>
<comment type="subunit">
    <text evidence="6">Homodimer.</text>
</comment>
<dbReference type="FunFam" id="3.40.50.300:FF:001119">
    <property type="entry name" value="Iron-sulfur cluster carrier protein"/>
    <property type="match status" value="1"/>
</dbReference>
<keyword evidence="3 6" id="KW-0067">ATP-binding</keyword>
<keyword evidence="1 6" id="KW-0479">Metal-binding</keyword>
<organism evidence="7">
    <name type="scientific">Hydrogenobacter sp</name>
    <dbReference type="NCBI Taxonomy" id="2152829"/>
    <lineage>
        <taxon>Bacteria</taxon>
        <taxon>Pseudomonadati</taxon>
        <taxon>Aquificota</taxon>
        <taxon>Aquificia</taxon>
        <taxon>Aquificales</taxon>
        <taxon>Aquificaceae</taxon>
        <taxon>Hydrogenobacter</taxon>
    </lineage>
</organism>
<sequence length="344" mass="37620">MAVKDIMDALRDEVIENARLSELVKDIKLIGNTLEIVYRLPKKGLEEEMVEKTRLALEKVPDVEDVKIRFVEDIPAQQVMGSPAFTRRRVPGIKHLIAVGSGKGGVGKSTVSANLALALSKLGYRVGLLDADIYGPSIPTIMGVKGERVHVDENNRIIPIEKYGLKLLSIGFLLPSEDTPVIWRGPMLMKAITQFLFDVNWGELDYLILDLPPGTGDVQLTLAQNVHMGGAIVVTTPQDVALADVKKAVAMFKEVQIPIVGVIENMAYFVCPDSGKKYYIFGKGRVAEFATAYGLKILGSIPIDPELSETSDKGIPVVESHPDSDTARAFISIAKLVSDLTERR</sequence>
<reference evidence="7" key="1">
    <citation type="journal article" date="2020" name="mSystems">
        <title>Genome- and Community-Level Interaction Insights into Carbon Utilization and Element Cycling Functions of Hydrothermarchaeota in Hydrothermal Sediment.</title>
        <authorList>
            <person name="Zhou Z."/>
            <person name="Liu Y."/>
            <person name="Xu W."/>
            <person name="Pan J."/>
            <person name="Luo Z.H."/>
            <person name="Li M."/>
        </authorList>
    </citation>
    <scope>NUCLEOTIDE SEQUENCE [LARGE SCALE GENOMIC DNA]</scope>
    <source>
        <strain evidence="7">SpSt-132</strain>
    </source>
</reference>
<dbReference type="Pfam" id="PF10609">
    <property type="entry name" value="ParA"/>
    <property type="match status" value="1"/>
</dbReference>
<evidence type="ECO:0000313" key="7">
    <source>
        <dbReference type="EMBL" id="HEW45668.1"/>
    </source>
</evidence>
<dbReference type="InterPro" id="IPR000808">
    <property type="entry name" value="Mrp-like_CS"/>
</dbReference>
<dbReference type="Gene3D" id="3.40.50.300">
    <property type="entry name" value="P-loop containing nucleotide triphosphate hydrolases"/>
    <property type="match status" value="1"/>
</dbReference>
<dbReference type="HAMAP" id="MF_02040">
    <property type="entry name" value="Mrp_NBP35"/>
    <property type="match status" value="1"/>
</dbReference>
<evidence type="ECO:0000256" key="6">
    <source>
        <dbReference type="HAMAP-Rule" id="MF_02040"/>
    </source>
</evidence>
<dbReference type="PROSITE" id="PS01215">
    <property type="entry name" value="MRP"/>
    <property type="match status" value="1"/>
</dbReference>
<keyword evidence="6" id="KW-0378">Hydrolase</keyword>
<evidence type="ECO:0000256" key="2">
    <source>
        <dbReference type="ARBA" id="ARBA00022741"/>
    </source>
</evidence>
<feature type="binding site" evidence="6">
    <location>
        <begin position="102"/>
        <end position="109"/>
    </location>
    <ligand>
        <name>ATP</name>
        <dbReference type="ChEBI" id="CHEBI:30616"/>
    </ligand>
</feature>
<comment type="similarity">
    <text evidence="6">Belongs to the Mrp/NBP35 ATP-binding proteins family.</text>
</comment>
<evidence type="ECO:0000256" key="3">
    <source>
        <dbReference type="ARBA" id="ARBA00022840"/>
    </source>
</evidence>
<keyword evidence="2 6" id="KW-0547">Nucleotide-binding</keyword>
<dbReference type="EMBL" id="DSFP01000031">
    <property type="protein sequence ID" value="HEW45668.1"/>
    <property type="molecule type" value="Genomic_DNA"/>
</dbReference>
<dbReference type="InterPro" id="IPR027417">
    <property type="entry name" value="P-loop_NTPase"/>
</dbReference>
<evidence type="ECO:0000256" key="5">
    <source>
        <dbReference type="ARBA" id="ARBA00023014"/>
    </source>
</evidence>
<keyword evidence="4 6" id="KW-0408">Iron</keyword>
<dbReference type="GO" id="GO:0016226">
    <property type="term" value="P:iron-sulfur cluster assembly"/>
    <property type="evidence" value="ECO:0007669"/>
    <property type="project" value="InterPro"/>
</dbReference>
<dbReference type="GO" id="GO:0051539">
    <property type="term" value="F:4 iron, 4 sulfur cluster binding"/>
    <property type="evidence" value="ECO:0007669"/>
    <property type="project" value="TreeGrafter"/>
</dbReference>
<gene>
    <name evidence="7" type="ORF">ENO47_03235</name>
</gene>
<dbReference type="AlphaFoldDB" id="A0A7C2VDS8"/>
<dbReference type="GO" id="GO:0016887">
    <property type="term" value="F:ATP hydrolysis activity"/>
    <property type="evidence" value="ECO:0007669"/>
    <property type="project" value="UniProtKB-UniRule"/>
</dbReference>
<dbReference type="InterPro" id="IPR033756">
    <property type="entry name" value="YlxH/NBP35"/>
</dbReference>
<accession>A0A7C2VDS8</accession>
<dbReference type="InterPro" id="IPR044304">
    <property type="entry name" value="NUBPL-like"/>
</dbReference>
<dbReference type="PANTHER" id="PTHR42961">
    <property type="entry name" value="IRON-SULFUR PROTEIN NUBPL"/>
    <property type="match status" value="1"/>
</dbReference>
<dbReference type="SUPFAM" id="SSF52540">
    <property type="entry name" value="P-loop containing nucleoside triphosphate hydrolases"/>
    <property type="match status" value="1"/>
</dbReference>
<keyword evidence="5 6" id="KW-0411">Iron-sulfur</keyword>
<comment type="caution">
    <text evidence="7">The sequence shown here is derived from an EMBL/GenBank/DDBJ whole genome shotgun (WGS) entry which is preliminary data.</text>
</comment>
<dbReference type="InterPro" id="IPR019591">
    <property type="entry name" value="Mrp/NBP35_ATP-bd"/>
</dbReference>
<dbReference type="CDD" id="cd02037">
    <property type="entry name" value="Mrp_NBP35"/>
    <property type="match status" value="1"/>
</dbReference>
<comment type="function">
    <text evidence="6">Binds and transfers iron-sulfur (Fe-S) clusters to target apoproteins. Can hydrolyze ATP.</text>
</comment>
<name>A0A7C2VDS8_9AQUI</name>
<dbReference type="PANTHER" id="PTHR42961:SF2">
    <property type="entry name" value="IRON-SULFUR PROTEIN NUBPL"/>
    <property type="match status" value="1"/>
</dbReference>
<dbReference type="GO" id="GO:0005524">
    <property type="term" value="F:ATP binding"/>
    <property type="evidence" value="ECO:0007669"/>
    <property type="project" value="UniProtKB-UniRule"/>
</dbReference>
<evidence type="ECO:0000256" key="1">
    <source>
        <dbReference type="ARBA" id="ARBA00022723"/>
    </source>
</evidence>
<evidence type="ECO:0000256" key="4">
    <source>
        <dbReference type="ARBA" id="ARBA00023004"/>
    </source>
</evidence>
<protein>
    <recommendedName>
        <fullName evidence="6">Iron-sulfur cluster carrier protein</fullName>
    </recommendedName>
</protein>
<proteinExistence type="inferred from homology"/>